<dbReference type="AlphaFoldDB" id="Q9PRR7"/>
<proteinExistence type="evidence at protein level"/>
<keyword id="KW-0903">Direct protein sequencing</keyword>
<accession>Q9PRR7</accession>
<protein>
    <submittedName>
        <fullName>OVOFACTOR-1</fullName>
    </submittedName>
</protein>
<name>Q9PRR7_CHICK</name>
<sequence>GKKEKLPEKKAKKKDDGE</sequence>
<organism>
    <name type="scientific">Gallus gallus</name>
    <name type="common">Chicken</name>
    <dbReference type="NCBI Taxonomy" id="9031"/>
    <lineage>
        <taxon>Eukaryota</taxon>
        <taxon>Metazoa</taxon>
        <taxon>Chordata</taxon>
        <taxon>Craniata</taxon>
        <taxon>Vertebrata</taxon>
        <taxon>Euteleostomi</taxon>
        <taxon>Archelosauria</taxon>
        <taxon>Archosauria</taxon>
        <taxon>Dinosauria</taxon>
        <taxon>Saurischia</taxon>
        <taxon>Theropoda</taxon>
        <taxon>Coelurosauria</taxon>
        <taxon>Aves</taxon>
        <taxon>Neognathae</taxon>
        <taxon>Galloanserae</taxon>
        <taxon>Galliformes</taxon>
        <taxon>Phasianidae</taxon>
        <taxon>Phasianinae</taxon>
        <taxon>Gallus</taxon>
    </lineage>
</organism>
<reference key="1">
    <citation type="journal article" date="1995" name="Biosci. Biotechnol. Biochem.">
        <title>Isolation of a new minor protein (Ovofactor-1), which has a cell growth promoting activity, from hen's egg white by heparin affinity chromatography.</title>
        <authorList>
            <person name="Nakamura T."/>
            <person name="Saito T."/>
            <person name="Kitazawa H."/>
            <person name="Takeuchi S."/>
            <person name="Itoh T."/>
        </authorList>
    </citation>
    <scope>PROTEIN SEQUENCE</scope>
</reference>